<keyword evidence="3" id="KW-1185">Reference proteome</keyword>
<dbReference type="Pfam" id="PF13302">
    <property type="entry name" value="Acetyltransf_3"/>
    <property type="match status" value="1"/>
</dbReference>
<dbReference type="RefSeq" id="WP_188607269.1">
    <property type="nucleotide sequence ID" value="NZ_BMGG01000001.1"/>
</dbReference>
<accession>A0A916TWK5</accession>
<dbReference type="PROSITE" id="PS51186">
    <property type="entry name" value="GNAT"/>
    <property type="match status" value="1"/>
</dbReference>
<dbReference type="InterPro" id="IPR016181">
    <property type="entry name" value="Acyl_CoA_acyltransferase"/>
</dbReference>
<proteinExistence type="predicted"/>
<evidence type="ECO:0000313" key="2">
    <source>
        <dbReference type="EMBL" id="GGC46468.1"/>
    </source>
</evidence>
<comment type="caution">
    <text evidence="2">The sequence shown here is derived from an EMBL/GenBank/DDBJ whole genome shotgun (WGS) entry which is preliminary data.</text>
</comment>
<dbReference type="PANTHER" id="PTHR43792">
    <property type="entry name" value="GNAT FAMILY, PUTATIVE (AFU_ORTHOLOGUE AFUA_3G00765)-RELATED-RELATED"/>
    <property type="match status" value="1"/>
</dbReference>
<dbReference type="SUPFAM" id="SSF55729">
    <property type="entry name" value="Acyl-CoA N-acyltransferases (Nat)"/>
    <property type="match status" value="1"/>
</dbReference>
<dbReference type="GO" id="GO:0016747">
    <property type="term" value="F:acyltransferase activity, transferring groups other than amino-acyl groups"/>
    <property type="evidence" value="ECO:0007669"/>
    <property type="project" value="InterPro"/>
</dbReference>
<gene>
    <name evidence="2" type="ORF">GCM10010994_02020</name>
</gene>
<dbReference type="Proteomes" id="UP000637002">
    <property type="component" value="Unassembled WGS sequence"/>
</dbReference>
<dbReference type="AlphaFoldDB" id="A0A916TWK5"/>
<dbReference type="InterPro" id="IPR000182">
    <property type="entry name" value="GNAT_dom"/>
</dbReference>
<dbReference type="InterPro" id="IPR051531">
    <property type="entry name" value="N-acetyltransferase"/>
</dbReference>
<dbReference type="Gene3D" id="3.40.630.30">
    <property type="match status" value="1"/>
</dbReference>
<protein>
    <submittedName>
        <fullName evidence="2">N-acetyltransferase GCN5</fullName>
    </submittedName>
</protein>
<dbReference type="EMBL" id="BMGG01000001">
    <property type="protein sequence ID" value="GGC46468.1"/>
    <property type="molecule type" value="Genomic_DNA"/>
</dbReference>
<evidence type="ECO:0000313" key="3">
    <source>
        <dbReference type="Proteomes" id="UP000637002"/>
    </source>
</evidence>
<name>A0A916TWK5_9HYPH</name>
<feature type="domain" description="N-acetyltransferase" evidence="1">
    <location>
        <begin position="30"/>
        <end position="191"/>
    </location>
</feature>
<reference evidence="2" key="2">
    <citation type="submission" date="2020-09" db="EMBL/GenBank/DDBJ databases">
        <authorList>
            <person name="Sun Q."/>
            <person name="Zhou Y."/>
        </authorList>
    </citation>
    <scope>NUCLEOTIDE SEQUENCE</scope>
    <source>
        <strain evidence="2">CGMCC 1.12919</strain>
    </source>
</reference>
<sequence>MFTRETIDDGFVIETERLLLRWPRLADGAAIERLAGDRAVAEMTALIPHPYPSGAAAAFILAARLANAGGAGLTLAIINRRKPRELLGAIALHETPSGAAVAEQLAEPFLGFWLGSDHWGRGLATEAARAMVAAAFEHADAPAVTAEARSSNGASRHVLEKAGFRTYGTALSLFPARGGLFPVHRMRLTRKGWLALRRGQADEAPKDALRVQPEMAG</sequence>
<reference evidence="2" key="1">
    <citation type="journal article" date="2014" name="Int. J. Syst. Evol. Microbiol.">
        <title>Complete genome sequence of Corynebacterium casei LMG S-19264T (=DSM 44701T), isolated from a smear-ripened cheese.</title>
        <authorList>
            <consortium name="US DOE Joint Genome Institute (JGI-PGF)"/>
            <person name="Walter F."/>
            <person name="Albersmeier A."/>
            <person name="Kalinowski J."/>
            <person name="Ruckert C."/>
        </authorList>
    </citation>
    <scope>NUCLEOTIDE SEQUENCE</scope>
    <source>
        <strain evidence="2">CGMCC 1.12919</strain>
    </source>
</reference>
<organism evidence="2 3">
    <name type="scientific">Chelatococcus reniformis</name>
    <dbReference type="NCBI Taxonomy" id="1494448"/>
    <lineage>
        <taxon>Bacteria</taxon>
        <taxon>Pseudomonadati</taxon>
        <taxon>Pseudomonadota</taxon>
        <taxon>Alphaproteobacteria</taxon>
        <taxon>Hyphomicrobiales</taxon>
        <taxon>Chelatococcaceae</taxon>
        <taxon>Chelatococcus</taxon>
    </lineage>
</organism>
<evidence type="ECO:0000259" key="1">
    <source>
        <dbReference type="PROSITE" id="PS51186"/>
    </source>
</evidence>